<dbReference type="InterPro" id="IPR005790">
    <property type="entry name" value="DNA_polIII_delta"/>
</dbReference>
<keyword evidence="2" id="KW-0808">Transferase</keyword>
<evidence type="ECO:0000313" key="9">
    <source>
        <dbReference type="Proteomes" id="UP000198761"/>
    </source>
</evidence>
<keyword evidence="4" id="KW-0235">DNA replication</keyword>
<keyword evidence="9" id="KW-1185">Reference proteome</keyword>
<dbReference type="InterPro" id="IPR027417">
    <property type="entry name" value="P-loop_NTPase"/>
</dbReference>
<dbReference type="Proteomes" id="UP000198761">
    <property type="component" value="Unassembled WGS sequence"/>
</dbReference>
<dbReference type="PANTHER" id="PTHR34388">
    <property type="entry name" value="DNA POLYMERASE III SUBUNIT DELTA"/>
    <property type="match status" value="1"/>
</dbReference>
<dbReference type="STRING" id="933059.SAMN04488103_1086"/>
<dbReference type="GO" id="GO:0006261">
    <property type="term" value="P:DNA-templated DNA replication"/>
    <property type="evidence" value="ECO:0007669"/>
    <property type="project" value="TreeGrafter"/>
</dbReference>
<reference evidence="8 9" key="1">
    <citation type="submission" date="2016-10" db="EMBL/GenBank/DDBJ databases">
        <authorList>
            <person name="de Groot N.N."/>
        </authorList>
    </citation>
    <scope>NUCLEOTIDE SEQUENCE [LARGE SCALE GENOMIC DNA]</scope>
    <source>
        <strain evidence="8 9">DSM 3857</strain>
    </source>
</reference>
<comment type="catalytic activity">
    <reaction evidence="7">
        <text>DNA(n) + a 2'-deoxyribonucleoside 5'-triphosphate = DNA(n+1) + diphosphate</text>
        <dbReference type="Rhea" id="RHEA:22508"/>
        <dbReference type="Rhea" id="RHEA-COMP:17339"/>
        <dbReference type="Rhea" id="RHEA-COMP:17340"/>
        <dbReference type="ChEBI" id="CHEBI:33019"/>
        <dbReference type="ChEBI" id="CHEBI:61560"/>
        <dbReference type="ChEBI" id="CHEBI:173112"/>
        <dbReference type="EC" id="2.7.7.7"/>
    </reaction>
</comment>
<dbReference type="PANTHER" id="PTHR34388:SF1">
    <property type="entry name" value="DNA POLYMERASE III SUBUNIT DELTA"/>
    <property type="match status" value="1"/>
</dbReference>
<dbReference type="AlphaFoldDB" id="A0A1H8JI53"/>
<dbReference type="Gene3D" id="3.40.50.300">
    <property type="entry name" value="P-loop containing nucleotide triphosphate hydrolases"/>
    <property type="match status" value="1"/>
</dbReference>
<evidence type="ECO:0000313" key="8">
    <source>
        <dbReference type="EMBL" id="SEN80271.1"/>
    </source>
</evidence>
<gene>
    <name evidence="8" type="ORF">SAMN04488103_1086</name>
</gene>
<protein>
    <recommendedName>
        <fullName evidence="1">DNA-directed DNA polymerase</fullName>
        <ecNumber evidence="1">2.7.7.7</ecNumber>
    </recommendedName>
</protein>
<sequence>MKLTGSAAPAYFAKPDPKATGLLIYGQDAMRVALRRQEVIAALIGPEGEAEMRLTRMSGADLRKDPALLLDALKAQGFFPGPRVVFLEEATDGLAPAVTAALKDWRPGDAQLVVTAAGLTSKSALVKLFDAHPSARSAGLYDDPPSRDEIEATLTRAGLTQIAPPAMTDLLALARELDPGDFRQTVEKIALYKYRDPAPLTPEDVAACAPATVEAEVDDVLNAVAEGRGAAIGPLMRRLEGQGVLPVTLCIGAMRHFRTLHAASSDPGGPSAGVQRMRPPVFGPRRDRILRQAEGWGLKRLEEALSLLVETDLTLRSTSKAPAMALMERALIRLAMMKR</sequence>
<dbReference type="GO" id="GO:0003887">
    <property type="term" value="F:DNA-directed DNA polymerase activity"/>
    <property type="evidence" value="ECO:0007669"/>
    <property type="project" value="UniProtKB-KW"/>
</dbReference>
<evidence type="ECO:0000256" key="1">
    <source>
        <dbReference type="ARBA" id="ARBA00012417"/>
    </source>
</evidence>
<dbReference type="Gene3D" id="1.20.272.10">
    <property type="match status" value="1"/>
</dbReference>
<proteinExistence type="inferred from homology"/>
<evidence type="ECO:0000256" key="7">
    <source>
        <dbReference type="ARBA" id="ARBA00049244"/>
    </source>
</evidence>
<dbReference type="SUPFAM" id="SSF48019">
    <property type="entry name" value="post-AAA+ oligomerization domain-like"/>
    <property type="match status" value="1"/>
</dbReference>
<dbReference type="InterPro" id="IPR008921">
    <property type="entry name" value="DNA_pol3_clamp-load_cplx_C"/>
</dbReference>
<evidence type="ECO:0000256" key="6">
    <source>
        <dbReference type="ARBA" id="ARBA00034754"/>
    </source>
</evidence>
<evidence type="ECO:0000256" key="5">
    <source>
        <dbReference type="ARBA" id="ARBA00022932"/>
    </source>
</evidence>
<accession>A0A1H8JI53</accession>
<evidence type="ECO:0000256" key="2">
    <source>
        <dbReference type="ARBA" id="ARBA00022679"/>
    </source>
</evidence>
<dbReference type="OrthoDB" id="9804983at2"/>
<evidence type="ECO:0000256" key="4">
    <source>
        <dbReference type="ARBA" id="ARBA00022705"/>
    </source>
</evidence>
<dbReference type="EC" id="2.7.7.7" evidence="1"/>
<keyword evidence="5" id="KW-0239">DNA-directed DNA polymerase</keyword>
<comment type="similarity">
    <text evidence="6">Belongs to the DNA polymerase HolA subunit family.</text>
</comment>
<dbReference type="EMBL" id="FOCE01000008">
    <property type="protein sequence ID" value="SEN80271.1"/>
    <property type="molecule type" value="Genomic_DNA"/>
</dbReference>
<organism evidence="8 9">
    <name type="scientific">Gemmobacter aquatilis</name>
    <dbReference type="NCBI Taxonomy" id="933059"/>
    <lineage>
        <taxon>Bacteria</taxon>
        <taxon>Pseudomonadati</taxon>
        <taxon>Pseudomonadota</taxon>
        <taxon>Alphaproteobacteria</taxon>
        <taxon>Rhodobacterales</taxon>
        <taxon>Paracoccaceae</taxon>
        <taxon>Gemmobacter</taxon>
    </lineage>
</organism>
<dbReference type="NCBIfam" id="TIGR01128">
    <property type="entry name" value="holA"/>
    <property type="match status" value="1"/>
</dbReference>
<evidence type="ECO:0000256" key="3">
    <source>
        <dbReference type="ARBA" id="ARBA00022695"/>
    </source>
</evidence>
<keyword evidence="3" id="KW-0548">Nucleotidyltransferase</keyword>
<dbReference type="GO" id="GO:0009360">
    <property type="term" value="C:DNA polymerase III complex"/>
    <property type="evidence" value="ECO:0007669"/>
    <property type="project" value="TreeGrafter"/>
</dbReference>
<dbReference type="GO" id="GO:0003677">
    <property type="term" value="F:DNA binding"/>
    <property type="evidence" value="ECO:0007669"/>
    <property type="project" value="InterPro"/>
</dbReference>
<dbReference type="RefSeq" id="WP_091302245.1">
    <property type="nucleotide sequence ID" value="NZ_FOCE01000008.1"/>
</dbReference>
<name>A0A1H8JI53_9RHOB</name>